<feature type="transmembrane region" description="Helical" evidence="12">
    <location>
        <begin position="145"/>
        <end position="163"/>
    </location>
</feature>
<evidence type="ECO:0000256" key="11">
    <source>
        <dbReference type="ARBA" id="ARBA00030253"/>
    </source>
</evidence>
<name>A0A0C2X045_AMAMK</name>
<organism evidence="13 14">
    <name type="scientific">Amanita muscaria (strain Koide BX008)</name>
    <dbReference type="NCBI Taxonomy" id="946122"/>
    <lineage>
        <taxon>Eukaryota</taxon>
        <taxon>Fungi</taxon>
        <taxon>Dikarya</taxon>
        <taxon>Basidiomycota</taxon>
        <taxon>Agaricomycotina</taxon>
        <taxon>Agaricomycetes</taxon>
        <taxon>Agaricomycetidae</taxon>
        <taxon>Agaricales</taxon>
        <taxon>Pluteineae</taxon>
        <taxon>Amanitaceae</taxon>
        <taxon>Amanita</taxon>
    </lineage>
</organism>
<dbReference type="NCBIfam" id="TIGR01473">
    <property type="entry name" value="cyoE_ctaB"/>
    <property type="match status" value="1"/>
</dbReference>
<dbReference type="FunCoup" id="A0A0C2X045">
    <property type="interactions" value="396"/>
</dbReference>
<dbReference type="OrthoDB" id="5211at2759"/>
<dbReference type="PROSITE" id="PS00943">
    <property type="entry name" value="UBIA"/>
    <property type="match status" value="1"/>
</dbReference>
<evidence type="ECO:0000256" key="8">
    <source>
        <dbReference type="ARBA" id="ARBA00023128"/>
    </source>
</evidence>
<dbReference type="InterPro" id="IPR044878">
    <property type="entry name" value="UbiA_sf"/>
</dbReference>
<evidence type="ECO:0000256" key="2">
    <source>
        <dbReference type="ARBA" id="ARBA00005985"/>
    </source>
</evidence>
<feature type="transmembrane region" description="Helical" evidence="12">
    <location>
        <begin position="170"/>
        <end position="189"/>
    </location>
</feature>
<dbReference type="GO" id="GO:0006784">
    <property type="term" value="P:heme A biosynthetic process"/>
    <property type="evidence" value="ECO:0007669"/>
    <property type="project" value="TreeGrafter"/>
</dbReference>
<feature type="transmembrane region" description="Helical" evidence="12">
    <location>
        <begin position="308"/>
        <end position="325"/>
    </location>
</feature>
<evidence type="ECO:0000256" key="1">
    <source>
        <dbReference type="ARBA" id="ARBA00004225"/>
    </source>
</evidence>
<dbReference type="Proteomes" id="UP000054549">
    <property type="component" value="Unassembled WGS sequence"/>
</dbReference>
<dbReference type="Pfam" id="PF01040">
    <property type="entry name" value="UbiA"/>
    <property type="match status" value="1"/>
</dbReference>
<evidence type="ECO:0000256" key="9">
    <source>
        <dbReference type="ARBA" id="ARBA00023133"/>
    </source>
</evidence>
<proteinExistence type="inferred from homology"/>
<dbReference type="PANTHER" id="PTHR43448:SF2">
    <property type="entry name" value="PROTOHEME IX FARNESYLTRANSFERASE, MITOCHONDRIAL"/>
    <property type="match status" value="1"/>
</dbReference>
<dbReference type="HOGENOM" id="CLU_029631_3_3_1"/>
<dbReference type="EMBL" id="KN818231">
    <property type="protein sequence ID" value="KIL67472.1"/>
    <property type="molecule type" value="Genomic_DNA"/>
</dbReference>
<dbReference type="PIRSF" id="PIRSF001773">
    <property type="entry name" value="COX10"/>
    <property type="match status" value="1"/>
</dbReference>
<dbReference type="Gene3D" id="1.10.357.140">
    <property type="entry name" value="UbiA prenyltransferase"/>
    <property type="match status" value="1"/>
</dbReference>
<dbReference type="GO" id="GO:0008495">
    <property type="term" value="F:protoheme IX farnesyltransferase activity"/>
    <property type="evidence" value="ECO:0007669"/>
    <property type="project" value="InterPro"/>
</dbReference>
<evidence type="ECO:0000256" key="6">
    <source>
        <dbReference type="ARBA" id="ARBA00022946"/>
    </source>
</evidence>
<dbReference type="InterPro" id="IPR016315">
    <property type="entry name" value="Protohaem_IX_farnesylTrfase_mt"/>
</dbReference>
<evidence type="ECO:0000256" key="5">
    <source>
        <dbReference type="ARBA" id="ARBA00022692"/>
    </source>
</evidence>
<feature type="transmembrane region" description="Helical" evidence="12">
    <location>
        <begin position="117"/>
        <end position="139"/>
    </location>
</feature>
<keyword evidence="5 12" id="KW-0812">Transmembrane</keyword>
<accession>A0A0C2X045</accession>
<evidence type="ECO:0000313" key="14">
    <source>
        <dbReference type="Proteomes" id="UP000054549"/>
    </source>
</evidence>
<evidence type="ECO:0000313" key="13">
    <source>
        <dbReference type="EMBL" id="KIL67472.1"/>
    </source>
</evidence>
<sequence length="347" mass="38253">MIRTAGFFSHNARWLPTSKPSVLLRLPPISAYKPLSPPRLLNVYLQLSKSRLTSLVVLTAMSGVALSPSPASLPLLLSTAFGTALCSASANTLNQLQEVPFDAQMARTRSRPLVRRAISPLHAAGFAAFTGIAGPALLWTMVNPTTAILGFSNIALYAGVYTWMKRKSPFNTWVGAVVGALPPLMGWAACDPHAVSWLYMSTDILPPLTLCMLHFSWQFPHFNALSHSVRDSYAQAGYHMLCVTNPTHNALVSLRHALLLLPICSVLVPLSGLTTWTFAVSALFPNLICVRAAWRFWKRGAEADAKTLFHHSLWYLPVILALMMLHKQGADWSRWIDRTILGKDEEQ</sequence>
<protein>
    <recommendedName>
        <fullName evidence="3">Protoheme IX farnesyltransferase, mitochondrial</fullName>
    </recommendedName>
    <alternativeName>
        <fullName evidence="11">Heme O synthase</fullName>
    </alternativeName>
</protein>
<reference evidence="13 14" key="1">
    <citation type="submission" date="2014-04" db="EMBL/GenBank/DDBJ databases">
        <title>Evolutionary Origins and Diversification of the Mycorrhizal Mutualists.</title>
        <authorList>
            <consortium name="DOE Joint Genome Institute"/>
            <consortium name="Mycorrhizal Genomics Consortium"/>
            <person name="Kohler A."/>
            <person name="Kuo A."/>
            <person name="Nagy L.G."/>
            <person name="Floudas D."/>
            <person name="Copeland A."/>
            <person name="Barry K.W."/>
            <person name="Cichocki N."/>
            <person name="Veneault-Fourrey C."/>
            <person name="LaButti K."/>
            <person name="Lindquist E.A."/>
            <person name="Lipzen A."/>
            <person name="Lundell T."/>
            <person name="Morin E."/>
            <person name="Murat C."/>
            <person name="Riley R."/>
            <person name="Ohm R."/>
            <person name="Sun H."/>
            <person name="Tunlid A."/>
            <person name="Henrissat B."/>
            <person name="Grigoriev I.V."/>
            <person name="Hibbett D.S."/>
            <person name="Martin F."/>
        </authorList>
    </citation>
    <scope>NUCLEOTIDE SEQUENCE [LARGE SCALE GENOMIC DNA]</scope>
    <source>
        <strain evidence="13 14">Koide BX008</strain>
    </source>
</reference>
<keyword evidence="6" id="KW-0809">Transit peptide</keyword>
<evidence type="ECO:0000256" key="3">
    <source>
        <dbReference type="ARBA" id="ARBA00016335"/>
    </source>
</evidence>
<keyword evidence="4" id="KW-0808">Transferase</keyword>
<dbReference type="InterPro" id="IPR030470">
    <property type="entry name" value="UbiA_prenylTrfase_CS"/>
</dbReference>
<dbReference type="GO" id="GO:0031966">
    <property type="term" value="C:mitochondrial membrane"/>
    <property type="evidence" value="ECO:0007669"/>
    <property type="project" value="UniProtKB-SubCell"/>
</dbReference>
<dbReference type="InterPro" id="IPR000537">
    <property type="entry name" value="UbiA_prenyltransferase"/>
</dbReference>
<keyword evidence="10 12" id="KW-0472">Membrane</keyword>
<dbReference type="CDD" id="cd13957">
    <property type="entry name" value="PT_UbiA_Cox10"/>
    <property type="match status" value="1"/>
</dbReference>
<dbReference type="PANTHER" id="PTHR43448">
    <property type="entry name" value="PROTOHEME IX FARNESYLTRANSFERASE, MITOCHONDRIAL"/>
    <property type="match status" value="1"/>
</dbReference>
<comment type="subcellular location">
    <subcellularLocation>
        <location evidence="1">Mitochondrion membrane</location>
        <topology evidence="1">Multi-pass membrane protein</topology>
    </subcellularLocation>
</comment>
<keyword evidence="9" id="KW-0350">Heme biosynthesis</keyword>
<evidence type="ECO:0000256" key="4">
    <source>
        <dbReference type="ARBA" id="ARBA00022679"/>
    </source>
</evidence>
<evidence type="ECO:0000256" key="12">
    <source>
        <dbReference type="SAM" id="Phobius"/>
    </source>
</evidence>
<gene>
    <name evidence="13" type="ORF">M378DRAFT_254639</name>
</gene>
<keyword evidence="14" id="KW-1185">Reference proteome</keyword>
<dbReference type="STRING" id="946122.A0A0C2X045"/>
<dbReference type="InParanoid" id="A0A0C2X045"/>
<dbReference type="InterPro" id="IPR006369">
    <property type="entry name" value="Protohaem_IX_farnesylTrfase"/>
</dbReference>
<dbReference type="FunFam" id="1.10.357.140:FF:000004">
    <property type="entry name" value="Protoheme IX farnesyltransferase, mitochondrial"/>
    <property type="match status" value="1"/>
</dbReference>
<keyword evidence="8" id="KW-0496">Mitochondrion</keyword>
<dbReference type="AlphaFoldDB" id="A0A0C2X045"/>
<evidence type="ECO:0000256" key="7">
    <source>
        <dbReference type="ARBA" id="ARBA00022989"/>
    </source>
</evidence>
<evidence type="ECO:0000256" key="10">
    <source>
        <dbReference type="ARBA" id="ARBA00023136"/>
    </source>
</evidence>
<feature type="transmembrane region" description="Helical" evidence="12">
    <location>
        <begin position="258"/>
        <end position="288"/>
    </location>
</feature>
<dbReference type="HAMAP" id="MF_00154">
    <property type="entry name" value="CyoE_CtaB"/>
    <property type="match status" value="1"/>
</dbReference>
<keyword evidence="7 12" id="KW-1133">Transmembrane helix</keyword>
<comment type="similarity">
    <text evidence="2">Belongs to the UbiA prenyltransferase family.</text>
</comment>